<comment type="similarity">
    <text evidence="1">Belongs to the glycosyltransferase group 1 family. Glycosyltransferase 4 subfamily.</text>
</comment>
<dbReference type="Gene3D" id="3.40.50.2000">
    <property type="entry name" value="Glycogen Phosphorylase B"/>
    <property type="match status" value="2"/>
</dbReference>
<keyword evidence="6" id="KW-1185">Reference proteome</keyword>
<reference evidence="5 6" key="1">
    <citation type="journal article" date="2013" name="Genome Biol. Evol.">
        <title>Life in an arsenic-containing gold mine: genome and physiology of the autotrophic arsenite-oxidizing bacterium rhizobium sp. NT-26.</title>
        <authorList>
            <person name="Andres J."/>
            <person name="Arsene-Ploetze F."/>
            <person name="Barbe V."/>
            <person name="Brochier-Armanet C."/>
            <person name="Cleiss-Arnold J."/>
            <person name="Coppee J.Y."/>
            <person name="Dillies M.A."/>
            <person name="Geist"/>
            <person name="L"/>
            <person name="Joublin A."/>
            <person name="Koechler S."/>
            <person name="Lassalle F."/>
            <person name="Marchal M."/>
            <person name="Medigue C."/>
            <person name="Muller D."/>
            <person name="Nesme X."/>
            <person name="Plewniak F."/>
            <person name="Proux C."/>
            <person name="Ramirez-Bahena M.H."/>
            <person name="Schenowitz C."/>
            <person name="Sismeiro O."/>
            <person name="Vallenet D."/>
            <person name="Santini J.M."/>
            <person name="Bertin P.N."/>
        </authorList>
    </citation>
    <scope>NUCLEOTIDE SEQUENCE [LARGE SCALE GENOMIC DNA]</scope>
    <source>
        <strain evidence="5 6">NT-26</strain>
    </source>
</reference>
<name>L0NDV9_9HYPH</name>
<dbReference type="PANTHER" id="PTHR12526:SF640">
    <property type="entry name" value="COLANIC ACID BIOSYNTHESIS GLYCOSYLTRANSFERASE WCAL-RELATED"/>
    <property type="match status" value="1"/>
</dbReference>
<evidence type="ECO:0000256" key="3">
    <source>
        <dbReference type="ARBA" id="ARBA00022679"/>
    </source>
</evidence>
<dbReference type="Pfam" id="PF13692">
    <property type="entry name" value="Glyco_trans_1_4"/>
    <property type="match status" value="1"/>
</dbReference>
<dbReference type="STRING" id="1125847.NT26_1340"/>
<dbReference type="KEGG" id="rht:NT26_1340"/>
<protein>
    <submittedName>
        <fullName evidence="5">Putative glycosyl transferase</fullName>
    </submittedName>
</protein>
<sequence length="347" mass="37013">MSRTIAFAFPGDLALNTGGYAYDRRVTDGLRNCGWDVQCLPLGDGFPNPSPEAKARAEDLLSRLPDGAQVVVDGLAFGVLDTWAERESKRLRIVALVHHPLALETGLDAEQQQDLAASERQALAWAEHVIVTSPMTARELTSSYNVPSEKITVAIPGTGPGTPARCEGEPPHIVSIGTLIPRKGHDVLIAALKRIEHLSWTATIVGSHNLSPRTAREIEEQLAESGLAERVSLAGEVADVRPILASADIFALASRFEGYGMVFAEALSHGLPIVACRTGAVPDVVPEEAGILTGVDDIDAFAAALGSLVTDRGMRRRKAEAARHAGALLPNWNRTVGIIADRLETLP</sequence>
<dbReference type="PANTHER" id="PTHR12526">
    <property type="entry name" value="GLYCOSYLTRANSFERASE"/>
    <property type="match status" value="1"/>
</dbReference>
<evidence type="ECO:0000256" key="2">
    <source>
        <dbReference type="ARBA" id="ARBA00022676"/>
    </source>
</evidence>
<accession>L0NDV9</accession>
<dbReference type="EMBL" id="FO082820">
    <property type="protein sequence ID" value="CCF19064.1"/>
    <property type="molecule type" value="Genomic_DNA"/>
</dbReference>
<evidence type="ECO:0000256" key="1">
    <source>
        <dbReference type="ARBA" id="ARBA00009481"/>
    </source>
</evidence>
<dbReference type="OrthoDB" id="9781738at2"/>
<evidence type="ECO:0000313" key="6">
    <source>
        <dbReference type="Proteomes" id="UP000010792"/>
    </source>
</evidence>
<dbReference type="SUPFAM" id="SSF53756">
    <property type="entry name" value="UDP-Glycosyltransferase/glycogen phosphorylase"/>
    <property type="match status" value="1"/>
</dbReference>
<dbReference type="InterPro" id="IPR028098">
    <property type="entry name" value="Glyco_trans_4-like_N"/>
</dbReference>
<proteinExistence type="inferred from homology"/>
<dbReference type="CDD" id="cd03801">
    <property type="entry name" value="GT4_PimA-like"/>
    <property type="match status" value="1"/>
</dbReference>
<dbReference type="GO" id="GO:0016757">
    <property type="term" value="F:glycosyltransferase activity"/>
    <property type="evidence" value="ECO:0007669"/>
    <property type="project" value="UniProtKB-KW"/>
</dbReference>
<evidence type="ECO:0000259" key="4">
    <source>
        <dbReference type="Pfam" id="PF13439"/>
    </source>
</evidence>
<gene>
    <name evidence="5" type="ORF">NT26_1340</name>
</gene>
<dbReference type="Pfam" id="PF13439">
    <property type="entry name" value="Glyco_transf_4"/>
    <property type="match status" value="1"/>
</dbReference>
<dbReference type="AlphaFoldDB" id="L0NDV9"/>
<organism evidence="5 6">
    <name type="scientific">Pseudorhizobium banfieldiae</name>
    <dbReference type="NCBI Taxonomy" id="1125847"/>
    <lineage>
        <taxon>Bacteria</taxon>
        <taxon>Pseudomonadati</taxon>
        <taxon>Pseudomonadota</taxon>
        <taxon>Alphaproteobacteria</taxon>
        <taxon>Hyphomicrobiales</taxon>
        <taxon>Rhizobiaceae</taxon>
        <taxon>Rhizobium/Agrobacterium group</taxon>
        <taxon>Pseudorhizobium</taxon>
    </lineage>
</organism>
<dbReference type="RefSeq" id="WP_052637967.1">
    <property type="nucleotide sequence ID" value="NZ_FO082820.1"/>
</dbReference>
<dbReference type="Proteomes" id="UP000010792">
    <property type="component" value="Chromosome"/>
</dbReference>
<feature type="domain" description="Glycosyltransferase subfamily 4-like N-terminal" evidence="4">
    <location>
        <begin position="42"/>
        <end position="154"/>
    </location>
</feature>
<evidence type="ECO:0000313" key="5">
    <source>
        <dbReference type="EMBL" id="CCF19064.1"/>
    </source>
</evidence>
<keyword evidence="2" id="KW-0328">Glycosyltransferase</keyword>
<keyword evidence="3 5" id="KW-0808">Transferase</keyword>